<name>A0A0F6WAQ7_9BACT</name>
<keyword evidence="3" id="KW-1185">Reference proteome</keyword>
<keyword evidence="1" id="KW-1133">Transmembrane helix</keyword>
<gene>
    <name evidence="2" type="ORF">DB32_008885</name>
</gene>
<proteinExistence type="predicted"/>
<keyword evidence="1" id="KW-0812">Transmembrane</keyword>
<feature type="transmembrane region" description="Helical" evidence="1">
    <location>
        <begin position="61"/>
        <end position="81"/>
    </location>
</feature>
<evidence type="ECO:0000313" key="2">
    <source>
        <dbReference type="EMBL" id="AKF11736.1"/>
    </source>
</evidence>
<dbReference type="Proteomes" id="UP000034883">
    <property type="component" value="Chromosome"/>
</dbReference>
<evidence type="ECO:0000313" key="3">
    <source>
        <dbReference type="Proteomes" id="UP000034883"/>
    </source>
</evidence>
<feature type="transmembrane region" description="Helical" evidence="1">
    <location>
        <begin position="142"/>
        <end position="166"/>
    </location>
</feature>
<evidence type="ECO:0000256" key="1">
    <source>
        <dbReference type="SAM" id="Phobius"/>
    </source>
</evidence>
<dbReference type="EMBL" id="CP011125">
    <property type="protein sequence ID" value="AKF11736.1"/>
    <property type="molecule type" value="Genomic_DNA"/>
</dbReference>
<reference evidence="2 3" key="1">
    <citation type="submission" date="2015-03" db="EMBL/GenBank/DDBJ databases">
        <title>Genome assembly of Sandaracinus amylolyticus DSM 53668.</title>
        <authorList>
            <person name="Sharma G."/>
            <person name="Subramanian S."/>
        </authorList>
    </citation>
    <scope>NUCLEOTIDE SEQUENCE [LARGE SCALE GENOMIC DNA]</scope>
    <source>
        <strain evidence="2 3">DSM 53668</strain>
    </source>
</reference>
<organism evidence="2 3">
    <name type="scientific">Sandaracinus amylolyticus</name>
    <dbReference type="NCBI Taxonomy" id="927083"/>
    <lineage>
        <taxon>Bacteria</taxon>
        <taxon>Pseudomonadati</taxon>
        <taxon>Myxococcota</taxon>
        <taxon>Polyangia</taxon>
        <taxon>Polyangiales</taxon>
        <taxon>Sandaracinaceae</taxon>
        <taxon>Sandaracinus</taxon>
    </lineage>
</organism>
<feature type="transmembrane region" description="Helical" evidence="1">
    <location>
        <begin position="172"/>
        <end position="195"/>
    </location>
</feature>
<feature type="transmembrane region" description="Helical" evidence="1">
    <location>
        <begin position="101"/>
        <end position="121"/>
    </location>
</feature>
<dbReference type="STRING" id="927083.DB32_008885"/>
<dbReference type="AlphaFoldDB" id="A0A0F6WAQ7"/>
<protein>
    <submittedName>
        <fullName evidence="2">Uncharacterized protein</fullName>
    </submittedName>
</protein>
<feature type="transmembrane region" description="Helical" evidence="1">
    <location>
        <begin position="6"/>
        <end position="25"/>
    </location>
</feature>
<sequence>MAELLARIATFAAMIGAVLTAWWAWRARDRWGRVSRPAALVGVGPYRRALVRSHEPRRVPLAVLVVAGVGCVWGLLTTLVFAPSGLVFLLAPARHDPVRQILLTLSGLGVFATAIAAFALGPSLMRASRALIERDHDAGERALSVATWSSLHHAMVLVSFVLFAVHEDDARIAVVVAVPCAIGLVHAWSLGRACAIVARVQRDERDDEDASSESAASIVIGDRSTL</sequence>
<keyword evidence="1" id="KW-0472">Membrane</keyword>
<dbReference type="KEGG" id="samy:DB32_008885"/>
<accession>A0A0F6WAQ7</accession>